<reference evidence="1 2" key="1">
    <citation type="submission" date="2020-08" db="EMBL/GenBank/DDBJ databases">
        <title>Genomic Encyclopedia of Type Strains, Phase IV (KMG-IV): sequencing the most valuable type-strain genomes for metagenomic binning, comparative biology and taxonomic classification.</title>
        <authorList>
            <person name="Goeker M."/>
        </authorList>
    </citation>
    <scope>NUCLEOTIDE SEQUENCE [LARGE SCALE GENOMIC DNA]</scope>
    <source>
        <strain evidence="1 2">DSM 17498</strain>
    </source>
</reference>
<comment type="caution">
    <text evidence="1">The sequence shown here is derived from an EMBL/GenBank/DDBJ whole genome shotgun (WGS) entry which is preliminary data.</text>
</comment>
<accession>A0A840N871</accession>
<protein>
    <submittedName>
        <fullName evidence="1">Uncharacterized protein</fullName>
    </submittedName>
</protein>
<evidence type="ECO:0000313" key="2">
    <source>
        <dbReference type="Proteomes" id="UP000521227"/>
    </source>
</evidence>
<evidence type="ECO:0000313" key="1">
    <source>
        <dbReference type="EMBL" id="MBB5054008.1"/>
    </source>
</evidence>
<proteinExistence type="predicted"/>
<name>A0A840N871_9BRAD</name>
<sequence length="132" mass="14839">MAEQGRNCETLDLIARLQIVLTRTDLDCSCRELLSGALERFSDLETRRLSRRSLLRARDQKDRIAAILALLSELNQLTENERDRTVFVEMALLFDEIGHSAAAGAAALRDIDPPKVNCPRDELSCAVSTIRR</sequence>
<dbReference type="EMBL" id="JACHIJ010000005">
    <property type="protein sequence ID" value="MBB5054008.1"/>
    <property type="molecule type" value="Genomic_DNA"/>
</dbReference>
<dbReference type="RefSeq" id="WP_184087750.1">
    <property type="nucleotide sequence ID" value="NZ_JACHIJ010000005.1"/>
</dbReference>
<gene>
    <name evidence="1" type="ORF">HNQ36_004008</name>
</gene>
<organism evidence="1 2">
    <name type="scientific">Afipia massiliensis</name>
    <dbReference type="NCBI Taxonomy" id="211460"/>
    <lineage>
        <taxon>Bacteria</taxon>
        <taxon>Pseudomonadati</taxon>
        <taxon>Pseudomonadota</taxon>
        <taxon>Alphaproteobacteria</taxon>
        <taxon>Hyphomicrobiales</taxon>
        <taxon>Nitrobacteraceae</taxon>
        <taxon>Afipia</taxon>
    </lineage>
</organism>
<dbReference type="Proteomes" id="UP000521227">
    <property type="component" value="Unassembled WGS sequence"/>
</dbReference>
<dbReference type="AlphaFoldDB" id="A0A840N871"/>